<evidence type="ECO:0000313" key="1">
    <source>
        <dbReference type="EMBL" id="MDM7886027.1"/>
    </source>
</evidence>
<comment type="caution">
    <text evidence="1">The sequence shown here is derived from an EMBL/GenBank/DDBJ whole genome shotgun (WGS) entry which is preliminary data.</text>
</comment>
<gene>
    <name evidence="1" type="ORF">QUG92_13010</name>
</gene>
<accession>A0ABT7T8X8</accession>
<dbReference type="RefSeq" id="WP_289459350.1">
    <property type="nucleotide sequence ID" value="NZ_JAUCML010000008.1"/>
</dbReference>
<reference evidence="1 2" key="1">
    <citation type="submission" date="2023-06" db="EMBL/GenBank/DDBJ databases">
        <authorList>
            <person name="Feng G."/>
            <person name="Li J."/>
            <person name="Zhu H."/>
        </authorList>
    </citation>
    <scope>NUCLEOTIDE SEQUENCE [LARGE SCALE GENOMIC DNA]</scope>
    <source>
        <strain evidence="1 2">RHCKG23</strain>
    </source>
</reference>
<proteinExistence type="predicted"/>
<sequence length="74" mass="8926">MITDESDRLFKRRLQMVERAFEHLLADPHYGPLMLEDGRPEFLADLRQEWRERQDRARAHLVYDLREEASLAES</sequence>
<name>A0ABT7T8X8_9MICO</name>
<protein>
    <submittedName>
        <fullName evidence="1">Uncharacterized protein</fullName>
    </submittedName>
</protein>
<evidence type="ECO:0000313" key="2">
    <source>
        <dbReference type="Proteomes" id="UP001237823"/>
    </source>
</evidence>
<dbReference type="Proteomes" id="UP001237823">
    <property type="component" value="Unassembled WGS sequence"/>
</dbReference>
<dbReference type="EMBL" id="JAUCML010000008">
    <property type="protein sequence ID" value="MDM7886027.1"/>
    <property type="molecule type" value="Genomic_DNA"/>
</dbReference>
<organism evidence="1 2">
    <name type="scientific">Curtobacterium citri</name>
    <dbReference type="NCBI Taxonomy" id="3055139"/>
    <lineage>
        <taxon>Bacteria</taxon>
        <taxon>Bacillati</taxon>
        <taxon>Actinomycetota</taxon>
        <taxon>Actinomycetes</taxon>
        <taxon>Micrococcales</taxon>
        <taxon>Microbacteriaceae</taxon>
        <taxon>Curtobacterium</taxon>
    </lineage>
</organism>
<keyword evidence="2" id="KW-1185">Reference proteome</keyword>